<dbReference type="CDD" id="cd00077">
    <property type="entry name" value="HDc"/>
    <property type="match status" value="1"/>
</dbReference>
<protein>
    <recommendedName>
        <fullName evidence="6">Phosphodiesterase</fullName>
        <ecNumber evidence="6">3.1.4.-</ecNumber>
    </recommendedName>
</protein>
<dbReference type="InterPro" id="IPR023088">
    <property type="entry name" value="PDEase"/>
</dbReference>
<feature type="compositionally biased region" description="Low complexity" evidence="7">
    <location>
        <begin position="116"/>
        <end position="130"/>
    </location>
</feature>
<evidence type="ECO:0000313" key="10">
    <source>
        <dbReference type="Proteomes" id="UP001530377"/>
    </source>
</evidence>
<feature type="binding site" evidence="5">
    <location>
        <position position="444"/>
    </location>
    <ligand>
        <name>Zn(2+)</name>
        <dbReference type="ChEBI" id="CHEBI:29105"/>
        <label>1</label>
    </ligand>
</feature>
<dbReference type="PRINTS" id="PR00387">
    <property type="entry name" value="PDIESTERASE1"/>
</dbReference>
<dbReference type="Pfam" id="PF00233">
    <property type="entry name" value="PDEase_I"/>
    <property type="match status" value="1"/>
</dbReference>
<dbReference type="InterPro" id="IPR023174">
    <property type="entry name" value="PDEase_CS"/>
</dbReference>
<dbReference type="PROSITE" id="PS00126">
    <property type="entry name" value="PDEASE_I_1"/>
    <property type="match status" value="1"/>
</dbReference>
<evidence type="ECO:0000256" key="6">
    <source>
        <dbReference type="RuleBase" id="RU363067"/>
    </source>
</evidence>
<dbReference type="AlphaFoldDB" id="A0ABD3SC90"/>
<keyword evidence="1 5" id="KW-0479">Metal-binding</keyword>
<feature type="binding site" evidence="4">
    <location>
        <position position="484"/>
    </location>
    <ligand>
        <name>AMP</name>
        <dbReference type="ChEBI" id="CHEBI:456215"/>
    </ligand>
</feature>
<dbReference type="GO" id="GO:0016787">
    <property type="term" value="F:hydrolase activity"/>
    <property type="evidence" value="ECO:0007669"/>
    <property type="project" value="UniProtKB-KW"/>
</dbReference>
<organism evidence="9 10">
    <name type="scientific">Cyclostephanos tholiformis</name>
    <dbReference type="NCBI Taxonomy" id="382380"/>
    <lineage>
        <taxon>Eukaryota</taxon>
        <taxon>Sar</taxon>
        <taxon>Stramenopiles</taxon>
        <taxon>Ochrophyta</taxon>
        <taxon>Bacillariophyta</taxon>
        <taxon>Coscinodiscophyceae</taxon>
        <taxon>Thalassiosirophycidae</taxon>
        <taxon>Stephanodiscales</taxon>
        <taxon>Stephanodiscaceae</taxon>
        <taxon>Cyclostephanos</taxon>
    </lineage>
</organism>
<dbReference type="GO" id="GO:0046872">
    <property type="term" value="F:metal ion binding"/>
    <property type="evidence" value="ECO:0007669"/>
    <property type="project" value="UniProtKB-KW"/>
</dbReference>
<comment type="similarity">
    <text evidence="6">Belongs to the cyclic nucleotide phosphodiesterase family.</text>
</comment>
<feature type="binding site" evidence="4">
    <location>
        <position position="685"/>
    </location>
    <ligand>
        <name>AMP</name>
        <dbReference type="ChEBI" id="CHEBI:456215"/>
    </ligand>
</feature>
<feature type="binding site" evidence="5">
    <location>
        <position position="483"/>
    </location>
    <ligand>
        <name>Zn(2+)</name>
        <dbReference type="ChEBI" id="CHEBI:29105"/>
        <label>1</label>
    </ligand>
</feature>
<proteinExistence type="inferred from homology"/>
<dbReference type="InterPro" id="IPR003607">
    <property type="entry name" value="HD/PDEase_dom"/>
</dbReference>
<evidence type="ECO:0000259" key="8">
    <source>
        <dbReference type="PROSITE" id="PS51845"/>
    </source>
</evidence>
<comment type="cofactor">
    <cofactor evidence="6">
        <name>a divalent metal cation</name>
        <dbReference type="ChEBI" id="CHEBI:60240"/>
    </cofactor>
    <text evidence="6">Binds 2 divalent metal cations per subunit. Site 1 may preferentially bind zinc ions, while site 2 has a preference for magnesium and/or manganese ions.</text>
</comment>
<evidence type="ECO:0000313" key="9">
    <source>
        <dbReference type="EMBL" id="KAL3822057.1"/>
    </source>
</evidence>
<feature type="binding site" evidence="5">
    <location>
        <position position="484"/>
    </location>
    <ligand>
        <name>Zn(2+)</name>
        <dbReference type="ChEBI" id="CHEBI:29105"/>
        <label>2</label>
    </ligand>
</feature>
<evidence type="ECO:0000256" key="7">
    <source>
        <dbReference type="SAM" id="MobiDB-lite"/>
    </source>
</evidence>
<gene>
    <name evidence="9" type="ORF">ACHAXA_007850</name>
</gene>
<evidence type="ECO:0000256" key="3">
    <source>
        <dbReference type="PIRSR" id="PIRSR623088-1"/>
    </source>
</evidence>
<reference evidence="9 10" key="1">
    <citation type="submission" date="2024-10" db="EMBL/GenBank/DDBJ databases">
        <title>Updated reference genomes for cyclostephanoid diatoms.</title>
        <authorList>
            <person name="Roberts W.R."/>
            <person name="Alverson A.J."/>
        </authorList>
    </citation>
    <scope>NUCLEOTIDE SEQUENCE [LARGE SCALE GENOMIC DNA]</scope>
    <source>
        <strain evidence="9 10">AJA228-03</strain>
    </source>
</reference>
<dbReference type="PROSITE" id="PS51845">
    <property type="entry name" value="PDEASE_I_2"/>
    <property type="match status" value="1"/>
</dbReference>
<dbReference type="InterPro" id="IPR036971">
    <property type="entry name" value="PDEase_catalytic_dom_sf"/>
</dbReference>
<dbReference type="EC" id="3.1.4.-" evidence="6"/>
<dbReference type="Gene3D" id="1.10.1300.10">
    <property type="entry name" value="3'5'-cyclic nucleotide phosphodiesterase, catalytic domain"/>
    <property type="match status" value="1"/>
</dbReference>
<feature type="region of interest" description="Disordered" evidence="7">
    <location>
        <begin position="116"/>
        <end position="139"/>
    </location>
</feature>
<keyword evidence="2 6" id="KW-0378">Hydrolase</keyword>
<feature type="binding site" evidence="4">
    <location>
        <position position="634"/>
    </location>
    <ligand>
        <name>AMP</name>
        <dbReference type="ChEBI" id="CHEBI:456215"/>
    </ligand>
</feature>
<comment type="caution">
    <text evidence="9">The sequence shown here is derived from an EMBL/GenBank/DDBJ whole genome shotgun (WGS) entry which is preliminary data.</text>
</comment>
<evidence type="ECO:0000256" key="4">
    <source>
        <dbReference type="PIRSR" id="PIRSR623088-2"/>
    </source>
</evidence>
<evidence type="ECO:0000256" key="2">
    <source>
        <dbReference type="ARBA" id="ARBA00022801"/>
    </source>
</evidence>
<feature type="binding site" evidence="5">
    <location>
        <position position="634"/>
    </location>
    <ligand>
        <name>Zn(2+)</name>
        <dbReference type="ChEBI" id="CHEBI:29105"/>
        <label>1</label>
    </ligand>
</feature>
<feature type="domain" description="PDEase" evidence="8">
    <location>
        <begin position="412"/>
        <end position="729"/>
    </location>
</feature>
<evidence type="ECO:0000256" key="1">
    <source>
        <dbReference type="ARBA" id="ARBA00022723"/>
    </source>
</evidence>
<name>A0ABD3SC90_9STRA</name>
<feature type="binding site" evidence="5">
    <location>
        <position position="484"/>
    </location>
    <ligand>
        <name>Zn(2+)</name>
        <dbReference type="ChEBI" id="CHEBI:29105"/>
        <label>1</label>
    </ligand>
</feature>
<dbReference type="PANTHER" id="PTHR11347">
    <property type="entry name" value="CYCLIC NUCLEOTIDE PHOSPHODIESTERASE"/>
    <property type="match status" value="1"/>
</dbReference>
<dbReference type="Proteomes" id="UP001530377">
    <property type="component" value="Unassembled WGS sequence"/>
</dbReference>
<feature type="active site" description="Proton donor" evidence="3">
    <location>
        <position position="440"/>
    </location>
</feature>
<dbReference type="SMART" id="SM00471">
    <property type="entry name" value="HDc"/>
    <property type="match status" value="1"/>
</dbReference>
<dbReference type="InterPro" id="IPR002073">
    <property type="entry name" value="PDEase_catalytic_dom"/>
</dbReference>
<feature type="binding site" evidence="4">
    <location>
        <begin position="440"/>
        <end position="444"/>
    </location>
    <ligand>
        <name>AMP</name>
        <dbReference type="ChEBI" id="CHEBI:456215"/>
    </ligand>
</feature>
<dbReference type="SUPFAM" id="SSF109604">
    <property type="entry name" value="HD-domain/PDEase-like"/>
    <property type="match status" value="1"/>
</dbReference>
<keyword evidence="10" id="KW-1185">Reference proteome</keyword>
<accession>A0ABD3SC90</accession>
<evidence type="ECO:0000256" key="5">
    <source>
        <dbReference type="PIRSR" id="PIRSR623088-3"/>
    </source>
</evidence>
<sequence>MYMSEGGHHHIGSTKPGRRRWSLIFQSRLGKNPQPVVVGGGVGADDIPCGESDDRRCCGGGGGGGGSNGNDDITARPTLDLESCISIIESVGDVVGLTPIQRDAIRDLRSNIIIESSSRQSSSPRIPNNNDAYDDDHQTSRMGMCRSIARRRGESFLDVELTRCVREMADNVDDDDGHRHVSDILANYGGQFVNSFLRKVGRESRREGGGRRNPVGSIGPIGVAVFDSYSRIDRTSDEWQAELRRYSDSHDEVVPTRRRRSSNRRDAFVSFSSGLIPREENERLTSSIGDLYNDDNSGIPSYCPPEWNALNRRTRTRLTNLLSWDNLAGWEFDIVAVSELSQDTMNDTSSKLGFRYGQCCPLLLVGWAILCAPMAQRAMEGSLGDNVDTTLSAAACQDGPGGERKAAFPYPFSDLNIDPECVCNFLREVEGRYASENFYHNNLHAADVVQTLHCLLQFIGEENLFAIYDPLDVFSLLLAATFHDVGHPGFNNLYHKNARTELAIVYNDASILENMHSAVGHSLLLGETKEKKWDIFQQFDDRQIERARSVMISAVLGTDMGNHFEFVGTLAEYMENVRVATSSTSLGLEKGLPILAILVRVLGSENKNVTDEPLVKGCIQLANGILKFLLHAADISNPAKKLDLARFWADRALKEFFVQGDAEKELGLPISPLCDRSTVKKTDSQIGFLKFVVRPTYMLLGEILPRVKEEVLPIIDEQIKYWLNEKASTWVSNSEGGVLQREN</sequence>
<dbReference type="EMBL" id="JALLPB020000076">
    <property type="protein sequence ID" value="KAL3822057.1"/>
    <property type="molecule type" value="Genomic_DNA"/>
</dbReference>